<gene>
    <name evidence="2" type="ORF">AK812_SmicGene39830</name>
</gene>
<feature type="compositionally biased region" description="Low complexity" evidence="1">
    <location>
        <begin position="483"/>
        <end position="496"/>
    </location>
</feature>
<sequence length="792" mass="84417">MQKCISFSGSRVQDPGGAQEVILTCLLAHGTLAPCASLLGMGNLLKHPSNTFQETGTEVGFDSLMQQKTVQREGTQIIFLDHLEGILGADCPQERVLLLAFSGADALDNFLEATKSLQGRVILASTRHPASCGVEVFLGEVAPNGVQTIEAPQVSQHGVSVTYTSTDYGSVFEFANITVSAPFSAVAPKMPVELEQPEDQKSRKPRRLFLSSILKSTWRAVKSLASAALASSKLTAEVTFQLKISGGATELAMLEIKGTLANLLEVSGKKVAQLSEERQLIKFPRVPIKFMVGFVPVYLHVDAGLYAGVKASVEASYGLTVAADASLTLTATYRDSTGKVERSLNFNWDQLDTKATFDGKATAMLYLKPVVTFTAYKILQAAFVLKVFYQAIWTLEGEALAGECSANLKKFWGLDLSLTVKIRSIFTKSFNLYANQWPLAEREDDCGPFVSLPSNLLTSFVEGTSDDDDGSAVSDDASGDEGGSSSSPSTQTTQDGCRCKQNWTADWNGSEVSCDSFCCQFEGTSGFCVKEDPACGTECWGRCDTRRLTTCESVQPFCNANACENEQPDCLRCGFCGQDDVNETGGSSGSSGASPPSAGSGSALSLASQRLGALWNGQITPIADGTCPNNPSAELVLQLVEVNDWGGGNGQMTFMGATNVILPDGRCTVSLSYVADLYGGSIQGGTLKPSADDDFFGDCDGFVLPAGWRVDATTARMAGEDTMNCYSVDLQASVALPTSRRLSTCVVDPIATMYIATADISSSSQSSPPPSYFRLQCFLLSMLAVEFAHSLT</sequence>
<dbReference type="Proteomes" id="UP000186817">
    <property type="component" value="Unassembled WGS sequence"/>
</dbReference>
<comment type="caution">
    <text evidence="2">The sequence shown here is derived from an EMBL/GenBank/DDBJ whole genome shotgun (WGS) entry which is preliminary data.</text>
</comment>
<reference evidence="2 3" key="1">
    <citation type="submission" date="2016-02" db="EMBL/GenBank/DDBJ databases">
        <title>Genome analysis of coral dinoflagellate symbionts highlights evolutionary adaptations to a symbiotic lifestyle.</title>
        <authorList>
            <person name="Aranda M."/>
            <person name="Li Y."/>
            <person name="Liew Y.J."/>
            <person name="Baumgarten S."/>
            <person name="Simakov O."/>
            <person name="Wilson M."/>
            <person name="Piel J."/>
            <person name="Ashoor H."/>
            <person name="Bougouffa S."/>
            <person name="Bajic V.B."/>
            <person name="Ryu T."/>
            <person name="Ravasi T."/>
            <person name="Bayer T."/>
            <person name="Micklem G."/>
            <person name="Kim H."/>
            <person name="Bhak J."/>
            <person name="Lajeunesse T.C."/>
            <person name="Voolstra C.R."/>
        </authorList>
    </citation>
    <scope>NUCLEOTIDE SEQUENCE [LARGE SCALE GENOMIC DNA]</scope>
    <source>
        <strain evidence="2 3">CCMP2467</strain>
    </source>
</reference>
<proteinExistence type="predicted"/>
<evidence type="ECO:0000313" key="3">
    <source>
        <dbReference type="Proteomes" id="UP000186817"/>
    </source>
</evidence>
<name>A0A1Q9CA72_SYMMI</name>
<feature type="region of interest" description="Disordered" evidence="1">
    <location>
        <begin position="465"/>
        <end position="496"/>
    </location>
</feature>
<evidence type="ECO:0000313" key="2">
    <source>
        <dbReference type="EMBL" id="OLP79832.1"/>
    </source>
</evidence>
<dbReference type="OMA" id="NACENEQ"/>
<evidence type="ECO:0000256" key="1">
    <source>
        <dbReference type="SAM" id="MobiDB-lite"/>
    </source>
</evidence>
<dbReference type="EMBL" id="LSRX01001442">
    <property type="protein sequence ID" value="OLP79832.1"/>
    <property type="molecule type" value="Genomic_DNA"/>
</dbReference>
<dbReference type="AlphaFoldDB" id="A0A1Q9CA72"/>
<organism evidence="2 3">
    <name type="scientific">Symbiodinium microadriaticum</name>
    <name type="common">Dinoflagellate</name>
    <name type="synonym">Zooxanthella microadriatica</name>
    <dbReference type="NCBI Taxonomy" id="2951"/>
    <lineage>
        <taxon>Eukaryota</taxon>
        <taxon>Sar</taxon>
        <taxon>Alveolata</taxon>
        <taxon>Dinophyceae</taxon>
        <taxon>Suessiales</taxon>
        <taxon>Symbiodiniaceae</taxon>
        <taxon>Symbiodinium</taxon>
    </lineage>
</organism>
<keyword evidence="3" id="KW-1185">Reference proteome</keyword>
<dbReference type="OrthoDB" id="426725at2759"/>
<protein>
    <submittedName>
        <fullName evidence="2">Uncharacterized protein</fullName>
    </submittedName>
</protein>
<accession>A0A1Q9CA72</accession>